<evidence type="ECO:0000256" key="5">
    <source>
        <dbReference type="ARBA" id="ARBA00023027"/>
    </source>
</evidence>
<protein>
    <recommendedName>
        <fullName evidence="10">2-epi-5-epi-valiolone synthase</fullName>
        <ecNumber evidence="9">4.2.3.152</ecNumber>
    </recommendedName>
</protein>
<reference evidence="13 14" key="1">
    <citation type="submission" date="2023-07" db="EMBL/GenBank/DDBJ databases">
        <title>Sequencing the genomes of 1000 actinobacteria strains.</title>
        <authorList>
            <person name="Klenk H.-P."/>
        </authorList>
    </citation>
    <scope>NUCLEOTIDE SEQUENCE [LARGE SCALE GENOMIC DNA]</scope>
    <source>
        <strain evidence="13 14">DSM 14785</strain>
    </source>
</reference>
<keyword evidence="14" id="KW-1185">Reference proteome</keyword>
<comment type="cofactor">
    <cofactor evidence="1">
        <name>NAD(+)</name>
        <dbReference type="ChEBI" id="CHEBI:57540"/>
    </cofactor>
</comment>
<evidence type="ECO:0000256" key="2">
    <source>
        <dbReference type="ARBA" id="ARBA00001941"/>
    </source>
</evidence>
<dbReference type="Gene3D" id="3.40.50.1970">
    <property type="match status" value="1"/>
</dbReference>
<comment type="cofactor">
    <cofactor evidence="2">
        <name>Co(2+)</name>
        <dbReference type="ChEBI" id="CHEBI:48828"/>
    </cofactor>
</comment>
<comment type="caution">
    <text evidence="13">The sequence shown here is derived from an EMBL/GenBank/DDBJ whole genome shotgun (WGS) entry which is preliminary data.</text>
</comment>
<dbReference type="CDD" id="cd08199">
    <property type="entry name" value="EEVS"/>
    <property type="match status" value="1"/>
</dbReference>
<dbReference type="RefSeq" id="WP_070318373.1">
    <property type="nucleotide sequence ID" value="NZ_JAUSVM010000001.1"/>
</dbReference>
<evidence type="ECO:0000256" key="1">
    <source>
        <dbReference type="ARBA" id="ARBA00001911"/>
    </source>
</evidence>
<dbReference type="Gene3D" id="1.20.1090.10">
    <property type="entry name" value="Dehydroquinate synthase-like - alpha domain"/>
    <property type="match status" value="1"/>
</dbReference>
<keyword evidence="3" id="KW-0479">Metal-binding</keyword>
<evidence type="ECO:0000313" key="14">
    <source>
        <dbReference type="Proteomes" id="UP001240250"/>
    </source>
</evidence>
<proteinExistence type="predicted"/>
<keyword evidence="4" id="KW-0547">Nucleotide-binding</keyword>
<dbReference type="SUPFAM" id="SSF56796">
    <property type="entry name" value="Dehydroquinate synthase-like"/>
    <property type="match status" value="1"/>
</dbReference>
<feature type="domain" description="3-dehydroquinate synthase N-terminal" evidence="11">
    <location>
        <begin position="72"/>
        <end position="185"/>
    </location>
</feature>
<dbReference type="GO" id="GO:0003856">
    <property type="term" value="F:3-dehydroquinate synthase activity"/>
    <property type="evidence" value="ECO:0007669"/>
    <property type="project" value="UniProtKB-EC"/>
</dbReference>
<evidence type="ECO:0000256" key="8">
    <source>
        <dbReference type="ARBA" id="ARBA00023993"/>
    </source>
</evidence>
<sequence length="379" mass="41468">MTIASAWTVSAHQPVEYRVETTTDVLHPDNPALLDGERGARRLIVTDSTVDEIYGDRIRAYARTNLRDHQVLVLPHGEASKQWSAVETVLEAVDAFKLDRRREPIIAIGGGVLTDIVGFASSIYRRSTPFVRVPTTLIGIVDASVGVKTGVNFRTGKNKIGTYFAASRSVLDTTFLATLDARHVSNGLAEILKIALIKDERLFDLLEAHGSTVLRSRFQSGTPVEREVLERAIGGMLDELRPNLWEHVLERVVDYGHTFSPTIEMRALPELLHGEAVALDMALTTGIALHRRLVTPEQADRVFTTLTGLGLPTTHPAMRLDDLVRALEDTTRHRDGRQRLPLPVGIGAATFVDDVTREDIAAGLQAVAVLSTAGLEATA</sequence>
<keyword evidence="5" id="KW-0520">NAD</keyword>
<dbReference type="Pfam" id="PF01761">
    <property type="entry name" value="DHQ_synthase"/>
    <property type="match status" value="1"/>
</dbReference>
<dbReference type="InterPro" id="IPR056179">
    <property type="entry name" value="DHQS_C"/>
</dbReference>
<comment type="catalytic activity">
    <reaction evidence="8">
        <text>D-sedoheptulose 7-phosphate = 2-epi-5-epi-valiolone + phosphate</text>
        <dbReference type="Rhea" id="RHEA:44184"/>
        <dbReference type="ChEBI" id="CHEBI:43474"/>
        <dbReference type="ChEBI" id="CHEBI:57483"/>
        <dbReference type="ChEBI" id="CHEBI:84187"/>
        <dbReference type="EC" id="4.2.3.152"/>
    </reaction>
</comment>
<dbReference type="InterPro" id="IPR035872">
    <property type="entry name" value="EEVS-like"/>
</dbReference>
<accession>A0ABU0GHK7</accession>
<dbReference type="PANTHER" id="PTHR43622">
    <property type="entry name" value="3-DEHYDROQUINATE SYNTHASE"/>
    <property type="match status" value="1"/>
</dbReference>
<keyword evidence="6 13" id="KW-0456">Lyase</keyword>
<dbReference type="InterPro" id="IPR050071">
    <property type="entry name" value="Dehydroquinate_synthase"/>
</dbReference>
<gene>
    <name evidence="13" type="ORF">JO380_000453</name>
</gene>
<organism evidence="13 14">
    <name type="scientific">Cellulomonas iranensis</name>
    <dbReference type="NCBI Taxonomy" id="76862"/>
    <lineage>
        <taxon>Bacteria</taxon>
        <taxon>Bacillati</taxon>
        <taxon>Actinomycetota</taxon>
        <taxon>Actinomycetes</taxon>
        <taxon>Micrococcales</taxon>
        <taxon>Cellulomonadaceae</taxon>
        <taxon>Cellulomonas</taxon>
    </lineage>
</organism>
<dbReference type="PIRSF" id="PIRSF001455">
    <property type="entry name" value="DHQ_synth"/>
    <property type="match status" value="1"/>
</dbReference>
<evidence type="ECO:0000256" key="4">
    <source>
        <dbReference type="ARBA" id="ARBA00022741"/>
    </source>
</evidence>
<dbReference type="EMBL" id="JAUSVM010000001">
    <property type="protein sequence ID" value="MDQ0424072.1"/>
    <property type="molecule type" value="Genomic_DNA"/>
</dbReference>
<evidence type="ECO:0000259" key="11">
    <source>
        <dbReference type="Pfam" id="PF01761"/>
    </source>
</evidence>
<evidence type="ECO:0000313" key="13">
    <source>
        <dbReference type="EMBL" id="MDQ0424072.1"/>
    </source>
</evidence>
<dbReference type="InterPro" id="IPR030960">
    <property type="entry name" value="DHQS/DOIS_N"/>
</dbReference>
<dbReference type="EC" id="4.2.3.152" evidence="9"/>
<dbReference type="InterPro" id="IPR030963">
    <property type="entry name" value="DHQ_synth_fam"/>
</dbReference>
<evidence type="ECO:0000256" key="9">
    <source>
        <dbReference type="ARBA" id="ARBA00024060"/>
    </source>
</evidence>
<dbReference type="Proteomes" id="UP001240250">
    <property type="component" value="Unassembled WGS sequence"/>
</dbReference>
<feature type="domain" description="3-dehydroquinate synthase C-terminal" evidence="12">
    <location>
        <begin position="187"/>
        <end position="328"/>
    </location>
</feature>
<dbReference type="PANTHER" id="PTHR43622:SF3">
    <property type="entry name" value="2-EPI-5-EPI-VALIOLONE SYNTHASE"/>
    <property type="match status" value="1"/>
</dbReference>
<name>A0ABU0GHK7_9CELL</name>
<evidence type="ECO:0000256" key="10">
    <source>
        <dbReference type="ARBA" id="ARBA00024092"/>
    </source>
</evidence>
<evidence type="ECO:0000256" key="3">
    <source>
        <dbReference type="ARBA" id="ARBA00022723"/>
    </source>
</evidence>
<evidence type="ECO:0000259" key="12">
    <source>
        <dbReference type="Pfam" id="PF24621"/>
    </source>
</evidence>
<evidence type="ECO:0000256" key="7">
    <source>
        <dbReference type="ARBA" id="ARBA00023285"/>
    </source>
</evidence>
<evidence type="ECO:0000256" key="6">
    <source>
        <dbReference type="ARBA" id="ARBA00023239"/>
    </source>
</evidence>
<keyword evidence="7" id="KW-0170">Cobalt</keyword>
<dbReference type="Pfam" id="PF24621">
    <property type="entry name" value="DHQS_C"/>
    <property type="match status" value="1"/>
</dbReference>